<dbReference type="Proteomes" id="UP000094936">
    <property type="component" value="Unassembled WGS sequence"/>
</dbReference>
<dbReference type="PROSITE" id="PS51257">
    <property type="entry name" value="PROKAR_LIPOPROTEIN"/>
    <property type="match status" value="1"/>
</dbReference>
<keyword evidence="1" id="KW-0732">Signal</keyword>
<dbReference type="OrthoDB" id="6198252at2"/>
<reference evidence="2 3" key="1">
    <citation type="submission" date="2016-05" db="EMBL/GenBank/DDBJ databases">
        <title>Genomic Taxonomy of the Vibrionaceae.</title>
        <authorList>
            <person name="Gomez-Gil B."/>
            <person name="Enciso-Ibarra J."/>
        </authorList>
    </citation>
    <scope>NUCLEOTIDE SEQUENCE [LARGE SCALE GENOMIC DNA]</scope>
    <source>
        <strain evidence="2 3">CAIM 1920</strain>
    </source>
</reference>
<proteinExistence type="predicted"/>
<gene>
    <name evidence="2" type="ORF">A8L45_05835</name>
</gene>
<keyword evidence="3" id="KW-1185">Reference proteome</keyword>
<evidence type="ECO:0000256" key="1">
    <source>
        <dbReference type="SAM" id="SignalP"/>
    </source>
</evidence>
<evidence type="ECO:0000313" key="3">
    <source>
        <dbReference type="Proteomes" id="UP000094936"/>
    </source>
</evidence>
<sequence length="161" mass="18297">MRAILLALFMAVTGCLTITSNEPTDLVKPDLTEGSKQQWNLMIGSWYGKQPSKNGGHSEWIVNRYADGTYNIKFKFADSSQSEEVGEWGISGGIYFSIFKGWLKKSQFRPADPADPYNRDAYDILSLTEDAFSYRHRETGDVYRVIKVANDFRFTPSTDDK</sequence>
<dbReference type="RefSeq" id="WP_068900177.1">
    <property type="nucleotide sequence ID" value="NZ_JBHUIF010000015.1"/>
</dbReference>
<evidence type="ECO:0000313" key="2">
    <source>
        <dbReference type="EMBL" id="ODA34490.1"/>
    </source>
</evidence>
<name>A0A1C3EMN1_9GAMM</name>
<comment type="caution">
    <text evidence="2">The sequence shown here is derived from an EMBL/GenBank/DDBJ whole genome shotgun (WGS) entry which is preliminary data.</text>
</comment>
<organism evidence="2 3">
    <name type="scientific">Veronia pacifica</name>
    <dbReference type="NCBI Taxonomy" id="1080227"/>
    <lineage>
        <taxon>Bacteria</taxon>
        <taxon>Pseudomonadati</taxon>
        <taxon>Pseudomonadota</taxon>
        <taxon>Gammaproteobacteria</taxon>
        <taxon>Vibrionales</taxon>
        <taxon>Vibrionaceae</taxon>
        <taxon>Veronia</taxon>
    </lineage>
</organism>
<dbReference type="AlphaFoldDB" id="A0A1C3EMN1"/>
<protein>
    <recommendedName>
        <fullName evidence="4">Lipoprotein</fullName>
    </recommendedName>
</protein>
<dbReference type="EMBL" id="LYBM01000007">
    <property type="protein sequence ID" value="ODA34490.1"/>
    <property type="molecule type" value="Genomic_DNA"/>
</dbReference>
<evidence type="ECO:0008006" key="4">
    <source>
        <dbReference type="Google" id="ProtNLM"/>
    </source>
</evidence>
<accession>A0A1C3EMN1</accession>
<feature type="signal peptide" evidence="1">
    <location>
        <begin position="1"/>
        <end position="20"/>
    </location>
</feature>
<feature type="chain" id="PRO_5008673235" description="Lipoprotein" evidence="1">
    <location>
        <begin position="21"/>
        <end position="161"/>
    </location>
</feature>